<proteinExistence type="predicted"/>
<dbReference type="InterPro" id="IPR051783">
    <property type="entry name" value="NAD(P)-dependent_oxidoreduct"/>
</dbReference>
<evidence type="ECO:0000313" key="3">
    <source>
        <dbReference type="Proteomes" id="UP001295463"/>
    </source>
</evidence>
<keyword evidence="2" id="KW-0560">Oxidoreductase</keyword>
<sequence length="332" mass="35709">MKALVTGGGGFLGGAIVRMLHQQGADVRSFSRGNYPELAALGVEQAHGDLADYQALQRAAQGCDIVFHVAAKAGIWGSYDEFYQANVIGTENVLAACRHHSIAKLVYTGSPSVVFDGNDVEGGNESLPYPARFEAHYPRTKVLAEQLVLAANGPELATVSLRPHLIWGPGDNHLVPRIIARARSGRLRRIGHRPCPVDTVYVDNAAHAHLLAAQRLAPTSPVAGKAYFISNGEPLPLWEMVNRILAAAGLPPVTATISPAAAYAVGTICEGIWSLFRLAGEPPMTRFVARELSTSHWFDISAARRDLGYEPAISIDEGLRRLRAWLAEAGAR</sequence>
<accession>A0ABN8HHP0</accession>
<dbReference type="Proteomes" id="UP001295463">
    <property type="component" value="Chromosome"/>
</dbReference>
<dbReference type="SUPFAM" id="SSF51735">
    <property type="entry name" value="NAD(P)-binding Rossmann-fold domains"/>
    <property type="match status" value="1"/>
</dbReference>
<gene>
    <name evidence="2" type="primary">oleD</name>
    <name evidence="2" type="ORF">GEAMG1_1681</name>
</gene>
<dbReference type="GO" id="GO:0016491">
    <property type="term" value="F:oxidoreductase activity"/>
    <property type="evidence" value="ECO:0007669"/>
    <property type="project" value="UniProtKB-KW"/>
</dbReference>
<feature type="domain" description="3-beta hydroxysteroid dehydrogenase/isomerase" evidence="1">
    <location>
        <begin position="4"/>
        <end position="251"/>
    </location>
</feature>
<protein>
    <submittedName>
        <fullName evidence="2">2-alkyl-3-oxoalkanoate reductase</fullName>
        <ecNumber evidence="2">1.1.1.412</ecNumber>
    </submittedName>
</protein>
<keyword evidence="3" id="KW-1185">Reference proteome</keyword>
<dbReference type="Pfam" id="PF01073">
    <property type="entry name" value="3Beta_HSD"/>
    <property type="match status" value="1"/>
</dbReference>
<organism evidence="2 3">
    <name type="scientific">Trichlorobacter ammonificans</name>
    <dbReference type="NCBI Taxonomy" id="2916410"/>
    <lineage>
        <taxon>Bacteria</taxon>
        <taxon>Pseudomonadati</taxon>
        <taxon>Thermodesulfobacteriota</taxon>
        <taxon>Desulfuromonadia</taxon>
        <taxon>Geobacterales</taxon>
        <taxon>Geobacteraceae</taxon>
        <taxon>Trichlorobacter</taxon>
    </lineage>
</organism>
<dbReference type="RefSeq" id="WP_305732332.1">
    <property type="nucleotide sequence ID" value="NZ_OW150024.1"/>
</dbReference>
<dbReference type="InterPro" id="IPR002225">
    <property type="entry name" value="3Beta_OHSteriod_DH/Estase"/>
</dbReference>
<reference evidence="2 3" key="1">
    <citation type="submission" date="2022-03" db="EMBL/GenBank/DDBJ databases">
        <authorList>
            <person name="Koch H."/>
        </authorList>
    </citation>
    <scope>NUCLEOTIDE SEQUENCE [LARGE SCALE GENOMIC DNA]</scope>
    <source>
        <strain evidence="2 3">G1</strain>
    </source>
</reference>
<dbReference type="InterPro" id="IPR036291">
    <property type="entry name" value="NAD(P)-bd_dom_sf"/>
</dbReference>
<dbReference type="EC" id="1.1.1.412" evidence="2"/>
<dbReference type="EMBL" id="OW150024">
    <property type="protein sequence ID" value="CAH2031513.1"/>
    <property type="molecule type" value="Genomic_DNA"/>
</dbReference>
<dbReference type="PANTHER" id="PTHR48079">
    <property type="entry name" value="PROTEIN YEEZ"/>
    <property type="match status" value="1"/>
</dbReference>
<dbReference type="PANTHER" id="PTHR48079:SF6">
    <property type="entry name" value="NAD(P)-BINDING DOMAIN-CONTAINING PROTEIN-RELATED"/>
    <property type="match status" value="1"/>
</dbReference>
<evidence type="ECO:0000313" key="2">
    <source>
        <dbReference type="EMBL" id="CAH2031513.1"/>
    </source>
</evidence>
<dbReference type="Gene3D" id="3.40.50.720">
    <property type="entry name" value="NAD(P)-binding Rossmann-like Domain"/>
    <property type="match status" value="1"/>
</dbReference>
<name>A0ABN8HHP0_9BACT</name>
<evidence type="ECO:0000259" key="1">
    <source>
        <dbReference type="Pfam" id="PF01073"/>
    </source>
</evidence>